<dbReference type="RefSeq" id="WP_308703565.1">
    <property type="nucleotide sequence ID" value="NZ_AP027463.1"/>
</dbReference>
<sequence>MLMLMTIYGSIKTATRLVIYIFLGGLVLFVRHRNRKKSRREMDKDTERLMKRTKKDENGKYPWEK</sequence>
<evidence type="ECO:0000313" key="3">
    <source>
        <dbReference type="EMBL" id="MDQ7937848.1"/>
    </source>
</evidence>
<keyword evidence="4" id="KW-1185">Reference proteome</keyword>
<keyword evidence="2" id="KW-1133">Transmembrane helix</keyword>
<reference evidence="3 4" key="1">
    <citation type="journal article" date="2023" name="Int. J. Syst. Evol. Microbiol.">
        <title>Lactiplantibacillus brownii sp. nov., a novel psychrotolerant species isolated from sauerkraut.</title>
        <authorList>
            <person name="Heng Y.C."/>
            <person name="Silvaraju S."/>
            <person name="Lee J.K.Y."/>
            <person name="Kittelmann S."/>
        </authorList>
    </citation>
    <scope>NUCLEOTIDE SEQUENCE [LARGE SCALE GENOMIC DNA]</scope>
    <source>
        <strain evidence="3 4">WILCCON 0030</strain>
    </source>
</reference>
<keyword evidence="2" id="KW-0812">Transmembrane</keyword>
<keyword evidence="2" id="KW-0472">Membrane</keyword>
<organism evidence="3 4">
    <name type="scientific">Lactiplantibacillus brownii</name>
    <dbReference type="NCBI Taxonomy" id="3069269"/>
    <lineage>
        <taxon>Bacteria</taxon>
        <taxon>Bacillati</taxon>
        <taxon>Bacillota</taxon>
        <taxon>Bacilli</taxon>
        <taxon>Lactobacillales</taxon>
        <taxon>Lactobacillaceae</taxon>
        <taxon>Lactiplantibacillus</taxon>
    </lineage>
</organism>
<feature type="compositionally biased region" description="Basic and acidic residues" evidence="1">
    <location>
        <begin position="40"/>
        <end position="65"/>
    </location>
</feature>
<evidence type="ECO:0000256" key="2">
    <source>
        <dbReference type="SAM" id="Phobius"/>
    </source>
</evidence>
<evidence type="ECO:0000313" key="4">
    <source>
        <dbReference type="Proteomes" id="UP001227831"/>
    </source>
</evidence>
<feature type="region of interest" description="Disordered" evidence="1">
    <location>
        <begin position="35"/>
        <end position="65"/>
    </location>
</feature>
<gene>
    <name evidence="3" type="ORF">RA086_09535</name>
</gene>
<feature type="transmembrane region" description="Helical" evidence="2">
    <location>
        <begin position="6"/>
        <end position="30"/>
    </location>
</feature>
<name>A0ABU1ABU8_9LACO</name>
<evidence type="ECO:0000256" key="1">
    <source>
        <dbReference type="SAM" id="MobiDB-lite"/>
    </source>
</evidence>
<comment type="caution">
    <text evidence="3">The sequence shown here is derived from an EMBL/GenBank/DDBJ whole genome shotgun (WGS) entry which is preliminary data.</text>
</comment>
<dbReference type="Proteomes" id="UP001227831">
    <property type="component" value="Unassembled WGS sequence"/>
</dbReference>
<proteinExistence type="predicted"/>
<dbReference type="EMBL" id="JAVCWF010000001">
    <property type="protein sequence ID" value="MDQ7937848.1"/>
    <property type="molecule type" value="Genomic_DNA"/>
</dbReference>
<protein>
    <submittedName>
        <fullName evidence="3">Uncharacterized protein</fullName>
    </submittedName>
</protein>
<accession>A0ABU1ABU8</accession>